<evidence type="ECO:0000313" key="4">
    <source>
        <dbReference type="Proteomes" id="UP000052268"/>
    </source>
</evidence>
<dbReference type="PATRIC" id="fig|1114963.3.peg.1166"/>
<name>A0A0J7Y8V6_9SPHN</name>
<feature type="chain" id="PRO_5005291972" description="DUF4168 domain-containing protein" evidence="1">
    <location>
        <begin position="37"/>
        <end position="130"/>
    </location>
</feature>
<dbReference type="Pfam" id="PF13767">
    <property type="entry name" value="DUF4168"/>
    <property type="match status" value="1"/>
</dbReference>
<gene>
    <name evidence="3" type="ORF">V474_11295</name>
</gene>
<protein>
    <recommendedName>
        <fullName evidence="2">DUF4168 domain-containing protein</fullName>
    </recommendedName>
</protein>
<dbReference type="AlphaFoldDB" id="A0A0J7Y8V6"/>
<dbReference type="Proteomes" id="UP000052268">
    <property type="component" value="Unassembled WGS sequence"/>
</dbReference>
<comment type="caution">
    <text evidence="3">The sequence shown here is derived from an EMBL/GenBank/DDBJ whole genome shotgun (WGS) entry which is preliminary data.</text>
</comment>
<evidence type="ECO:0000313" key="3">
    <source>
        <dbReference type="EMBL" id="KMS59773.1"/>
    </source>
</evidence>
<keyword evidence="1" id="KW-0732">Signal</keyword>
<evidence type="ECO:0000259" key="2">
    <source>
        <dbReference type="Pfam" id="PF13767"/>
    </source>
</evidence>
<dbReference type="InterPro" id="IPR025433">
    <property type="entry name" value="DUF4168"/>
</dbReference>
<keyword evidence="4" id="KW-1185">Reference proteome</keyword>
<accession>A0A0J7Y8V6</accession>
<reference evidence="3 4" key="1">
    <citation type="journal article" date="2015" name="G3 (Bethesda)">
        <title>Insights into Ongoing Evolution of the Hexachlorocyclohexane Catabolic Pathway from Comparative Genomics of Ten Sphingomonadaceae Strains.</title>
        <authorList>
            <person name="Pearce S.L."/>
            <person name="Oakeshott J.G."/>
            <person name="Pandey G."/>
        </authorList>
    </citation>
    <scope>NUCLEOTIDE SEQUENCE [LARGE SCALE GENOMIC DNA]</scope>
    <source>
        <strain evidence="3 4">LL02</strain>
    </source>
</reference>
<proteinExistence type="predicted"/>
<evidence type="ECO:0000256" key="1">
    <source>
        <dbReference type="SAM" id="SignalP"/>
    </source>
</evidence>
<feature type="domain" description="DUF4168" evidence="2">
    <location>
        <begin position="80"/>
        <end position="116"/>
    </location>
</feature>
<feature type="signal peptide" evidence="1">
    <location>
        <begin position="1"/>
        <end position="36"/>
    </location>
</feature>
<organism evidence="3 4">
    <name type="scientific">Novosphingobium barchaimii LL02</name>
    <dbReference type="NCBI Taxonomy" id="1114963"/>
    <lineage>
        <taxon>Bacteria</taxon>
        <taxon>Pseudomonadati</taxon>
        <taxon>Pseudomonadota</taxon>
        <taxon>Alphaproteobacteria</taxon>
        <taxon>Sphingomonadales</taxon>
        <taxon>Sphingomonadaceae</taxon>
        <taxon>Novosphingobium</taxon>
    </lineage>
</organism>
<sequence length="130" mass="13149">MRSKPTSGETDMKSSKAIALGAALFGMATISGPAIAQQPSTGAAPGASSAKYSDAEVNQFTKAVMALQSIQKDAAVPAADKQAKMAGAVQQSGLPPEKFNEIATASNTDPALMQRIQLAAGKMQGGAKNP</sequence>
<dbReference type="EMBL" id="JACU01000002">
    <property type="protein sequence ID" value="KMS59773.1"/>
    <property type="molecule type" value="Genomic_DNA"/>
</dbReference>